<dbReference type="Proteomes" id="UP001061298">
    <property type="component" value="Chromosome"/>
</dbReference>
<accession>A0ABY6ECG4</accession>
<name>A0ABY6ECG4_9ACTN</name>
<organism evidence="1 2">
    <name type="scientific">Streptomyces cynarae</name>
    <dbReference type="NCBI Taxonomy" id="2981134"/>
    <lineage>
        <taxon>Bacteria</taxon>
        <taxon>Bacillati</taxon>
        <taxon>Actinomycetota</taxon>
        <taxon>Actinomycetes</taxon>
        <taxon>Kitasatosporales</taxon>
        <taxon>Streptomycetaceae</taxon>
        <taxon>Streptomyces</taxon>
    </lineage>
</organism>
<proteinExistence type="predicted"/>
<evidence type="ECO:0000313" key="1">
    <source>
        <dbReference type="EMBL" id="UXY24063.1"/>
    </source>
</evidence>
<gene>
    <name evidence="1" type="ORF">N8I84_39170</name>
</gene>
<evidence type="ECO:0000313" key="2">
    <source>
        <dbReference type="Proteomes" id="UP001061298"/>
    </source>
</evidence>
<reference evidence="1" key="1">
    <citation type="submission" date="2022-10" db="EMBL/GenBank/DDBJ databases">
        <authorList>
            <person name="Mo P."/>
        </authorList>
    </citation>
    <scope>NUCLEOTIDE SEQUENCE</scope>
    <source>
        <strain evidence="1">HUAS 13-4</strain>
    </source>
</reference>
<dbReference type="RefSeq" id="WP_263234295.1">
    <property type="nucleotide sequence ID" value="NZ_CP106793.1"/>
</dbReference>
<dbReference type="EMBL" id="CP106793">
    <property type="protein sequence ID" value="UXY24063.1"/>
    <property type="molecule type" value="Genomic_DNA"/>
</dbReference>
<protein>
    <submittedName>
        <fullName evidence="1">Uncharacterized protein</fullName>
    </submittedName>
</protein>
<keyword evidence="2" id="KW-1185">Reference proteome</keyword>
<sequence length="375" mass="40937">MSQTLPALVTEAAALSVAGAGLRRYEMGTAVIGAGADATVVIVESGDNPRVCGVQDSSKVLLCGDPIPDLRSRFDFESPLLIHVFVRLDRGCLSLGIARCRGSALPRAGFNQCELELARPLSRAVLDAVRPVPAPGPVPDVDWVNDVATDPIRAMESFILGWFPAEESESAGDESTAGGLDGLPEALATFYRLARLRPAILRFPDPVLKPPRRASCSLGDRLVFAEWCGAAKDWSIPWPLDNQAGTDPTVWFTEDPYDPWFTDDPYDPNAEATPEEEPLSRFLLQFTLNGAMSSAPYGARTYAMPTERFAPLWNILRPVPLSPFAYTHERFFVAPGLLARVQGDEEKTIMGFAALHRGTLTPLLEHGFRWSTFHG</sequence>